<gene>
    <name evidence="1" type="ORF">HGR00_24610</name>
</gene>
<evidence type="ECO:0000313" key="2">
    <source>
        <dbReference type="Proteomes" id="UP000575469"/>
    </source>
</evidence>
<dbReference type="RefSeq" id="WP_169341461.1">
    <property type="nucleotide sequence ID" value="NZ_JABBZM010000029.1"/>
</dbReference>
<proteinExistence type="predicted"/>
<name>A0A848P1A0_9RALS</name>
<dbReference type="EMBL" id="JABBZM010000029">
    <property type="protein sequence ID" value="NMV41102.1"/>
    <property type="molecule type" value="Genomic_DNA"/>
</dbReference>
<dbReference type="AlphaFoldDB" id="A0A848P1A0"/>
<reference evidence="1 2" key="1">
    <citation type="submission" date="2020-04" db="EMBL/GenBank/DDBJ databases">
        <title>Ralstonia insidiosa genome sequencing and assembly.</title>
        <authorList>
            <person name="Martins R.C.R."/>
            <person name="Perdigao-Neto L.V."/>
            <person name="Levin A.S.S."/>
            <person name="Costa S.F."/>
        </authorList>
    </citation>
    <scope>NUCLEOTIDE SEQUENCE [LARGE SCALE GENOMIC DNA]</scope>
    <source>
        <strain evidence="1 2">5047</strain>
    </source>
</reference>
<organism evidence="1 2">
    <name type="scientific">Ralstonia insidiosa</name>
    <dbReference type="NCBI Taxonomy" id="190721"/>
    <lineage>
        <taxon>Bacteria</taxon>
        <taxon>Pseudomonadati</taxon>
        <taxon>Pseudomonadota</taxon>
        <taxon>Betaproteobacteria</taxon>
        <taxon>Burkholderiales</taxon>
        <taxon>Burkholderiaceae</taxon>
        <taxon>Ralstonia</taxon>
    </lineage>
</organism>
<accession>A0A848P1A0</accession>
<sequence length="106" mass="12233">MQAQAIVPQGPAYYPEMGEQAPERLFHSEFNFAGTYSLCWKLEDDKSARARLRELRIFPRKVEHRTPAEWLEAKRLGCDVFSCLITTAAHRKLRDADLVAIRTLLD</sequence>
<evidence type="ECO:0000313" key="1">
    <source>
        <dbReference type="EMBL" id="NMV41102.1"/>
    </source>
</evidence>
<dbReference type="Proteomes" id="UP000575469">
    <property type="component" value="Unassembled WGS sequence"/>
</dbReference>
<protein>
    <submittedName>
        <fullName evidence="1">Uncharacterized protein</fullName>
    </submittedName>
</protein>
<comment type="caution">
    <text evidence="1">The sequence shown here is derived from an EMBL/GenBank/DDBJ whole genome shotgun (WGS) entry which is preliminary data.</text>
</comment>